<gene>
    <name evidence="8" type="ORF">B0J15DRAFT_446705</name>
</gene>
<dbReference type="EMBL" id="JAGTJS010000010">
    <property type="protein sequence ID" value="KAH7254685.1"/>
    <property type="molecule type" value="Genomic_DNA"/>
</dbReference>
<feature type="domain" description="DUF7580" evidence="7">
    <location>
        <begin position="226"/>
        <end position="557"/>
    </location>
</feature>
<evidence type="ECO:0000313" key="8">
    <source>
        <dbReference type="EMBL" id="KAH7254685.1"/>
    </source>
</evidence>
<name>A0A9P9KEW0_FUSSL</name>
<comment type="caution">
    <text evidence="8">The sequence shown here is derived from an EMBL/GenBank/DDBJ whole genome shotgun (WGS) entry which is preliminary data.</text>
</comment>
<evidence type="ECO:0008006" key="10">
    <source>
        <dbReference type="Google" id="ProtNLM"/>
    </source>
</evidence>
<evidence type="ECO:0000259" key="7">
    <source>
        <dbReference type="Pfam" id="PF24476"/>
    </source>
</evidence>
<dbReference type="InterPro" id="IPR036852">
    <property type="entry name" value="Peptidase_S8/S53_dom_sf"/>
</dbReference>
<dbReference type="PROSITE" id="PS51257">
    <property type="entry name" value="PROKAR_LIPOPROTEIN"/>
    <property type="match status" value="1"/>
</dbReference>
<dbReference type="Gene3D" id="3.40.50.200">
    <property type="entry name" value="Peptidase S8/S53 domain"/>
    <property type="match status" value="1"/>
</dbReference>
<accession>A0A9P9KEW0</accession>
<dbReference type="SUPFAM" id="SSF52743">
    <property type="entry name" value="Subtilisin-like"/>
    <property type="match status" value="1"/>
</dbReference>
<dbReference type="Pfam" id="PF24476">
    <property type="entry name" value="DUF7580"/>
    <property type="match status" value="1"/>
</dbReference>
<evidence type="ECO:0000259" key="6">
    <source>
        <dbReference type="Pfam" id="PF00082"/>
    </source>
</evidence>
<dbReference type="PROSITE" id="PS51892">
    <property type="entry name" value="SUBTILASE"/>
    <property type="match status" value="1"/>
</dbReference>
<organism evidence="8 9">
    <name type="scientific">Fusarium solani</name>
    <name type="common">Filamentous fungus</name>
    <dbReference type="NCBI Taxonomy" id="169388"/>
    <lineage>
        <taxon>Eukaryota</taxon>
        <taxon>Fungi</taxon>
        <taxon>Dikarya</taxon>
        <taxon>Ascomycota</taxon>
        <taxon>Pezizomycotina</taxon>
        <taxon>Sordariomycetes</taxon>
        <taxon>Hypocreomycetidae</taxon>
        <taxon>Hypocreales</taxon>
        <taxon>Nectriaceae</taxon>
        <taxon>Fusarium</taxon>
        <taxon>Fusarium solani species complex</taxon>
    </lineage>
</organism>
<reference evidence="8" key="1">
    <citation type="journal article" date="2021" name="Nat. Commun.">
        <title>Genetic determinants of endophytism in the Arabidopsis root mycobiome.</title>
        <authorList>
            <person name="Mesny F."/>
            <person name="Miyauchi S."/>
            <person name="Thiergart T."/>
            <person name="Pickel B."/>
            <person name="Atanasova L."/>
            <person name="Karlsson M."/>
            <person name="Huettel B."/>
            <person name="Barry K.W."/>
            <person name="Haridas S."/>
            <person name="Chen C."/>
            <person name="Bauer D."/>
            <person name="Andreopoulos W."/>
            <person name="Pangilinan J."/>
            <person name="LaButti K."/>
            <person name="Riley R."/>
            <person name="Lipzen A."/>
            <person name="Clum A."/>
            <person name="Drula E."/>
            <person name="Henrissat B."/>
            <person name="Kohler A."/>
            <person name="Grigoriev I.V."/>
            <person name="Martin F.M."/>
            <person name="Hacquard S."/>
        </authorList>
    </citation>
    <scope>NUCLEOTIDE SEQUENCE</scope>
    <source>
        <strain evidence="8">FSSC 5 MPI-SDFR-AT-0091</strain>
    </source>
</reference>
<feature type="region of interest" description="Disordered" evidence="5">
    <location>
        <begin position="565"/>
        <end position="592"/>
    </location>
</feature>
<feature type="domain" description="Peptidase S8/S53" evidence="6">
    <location>
        <begin position="691"/>
        <end position="912"/>
    </location>
</feature>
<feature type="region of interest" description="Disordered" evidence="5">
    <location>
        <begin position="611"/>
        <end position="661"/>
    </location>
</feature>
<evidence type="ECO:0000256" key="4">
    <source>
        <dbReference type="PROSITE-ProRule" id="PRU01240"/>
    </source>
</evidence>
<dbReference type="OrthoDB" id="206201at2759"/>
<comment type="caution">
    <text evidence="4">Lacks conserved residue(s) required for the propagation of feature annotation.</text>
</comment>
<dbReference type="InterPro" id="IPR015500">
    <property type="entry name" value="Peptidase_S8_subtilisin-rel"/>
</dbReference>
<keyword evidence="2" id="KW-0378">Hydrolase</keyword>
<feature type="compositionally biased region" description="Low complexity" evidence="5">
    <location>
        <begin position="616"/>
        <end position="628"/>
    </location>
</feature>
<evidence type="ECO:0000256" key="1">
    <source>
        <dbReference type="ARBA" id="ARBA00022670"/>
    </source>
</evidence>
<keyword evidence="9" id="KW-1185">Reference proteome</keyword>
<dbReference type="InterPro" id="IPR000209">
    <property type="entry name" value="Peptidase_S8/S53_dom"/>
</dbReference>
<dbReference type="Proteomes" id="UP000736672">
    <property type="component" value="Unassembled WGS sequence"/>
</dbReference>
<dbReference type="GO" id="GO:0004252">
    <property type="term" value="F:serine-type endopeptidase activity"/>
    <property type="evidence" value="ECO:0007669"/>
    <property type="project" value="InterPro"/>
</dbReference>
<dbReference type="Pfam" id="PF00082">
    <property type="entry name" value="Peptidase_S8"/>
    <property type="match status" value="1"/>
</dbReference>
<dbReference type="InterPro" id="IPR056002">
    <property type="entry name" value="DUF7580"/>
</dbReference>
<comment type="similarity">
    <text evidence="4">Belongs to the peptidase S8 family.</text>
</comment>
<proteinExistence type="inferred from homology"/>
<dbReference type="PRINTS" id="PR00723">
    <property type="entry name" value="SUBTILISIN"/>
</dbReference>
<evidence type="ECO:0000256" key="3">
    <source>
        <dbReference type="ARBA" id="ARBA00022825"/>
    </source>
</evidence>
<evidence type="ECO:0000313" key="9">
    <source>
        <dbReference type="Proteomes" id="UP000736672"/>
    </source>
</evidence>
<dbReference type="CDD" id="cd00306">
    <property type="entry name" value="Peptidases_S8_S53"/>
    <property type="match status" value="1"/>
</dbReference>
<evidence type="ECO:0000256" key="5">
    <source>
        <dbReference type="SAM" id="MobiDB-lite"/>
    </source>
</evidence>
<protein>
    <recommendedName>
        <fullName evidence="10">Peptidase S8/S53 domain-containing protein</fullName>
    </recommendedName>
</protein>
<evidence type="ECO:0000256" key="2">
    <source>
        <dbReference type="ARBA" id="ARBA00022801"/>
    </source>
</evidence>
<sequence length="974" mass="107810">MEESLKDGKIFPTTKSSAWNYLQTLGACVSGRLERFSPAGAPPTRPKKRGNNAALIEMDLESILRTNLGVNYLTKGIFEKMDEAALDLLQTLNTMVNLALITSKGASTDRNEWLETIESEDSQAVELRARVDTFTTLQTDFTRLHNLMTFLTSPRVATDQRPFSLATGLHPLFVLPLTDSGDSAMGSLRRWSEILQTIQGRPQPSDDCSFISLEPVTESHGQKELDQHPGESVSNVVQDIFKEFRQLGCVTKTTHEIRLHVTDDLYSGRLGHERNLEMFISCCPGSTLIWQNAECGNFAFDDPVKHCICDRISWAMHCRRKLYIMVNSNGVFDVTDRLSVDPLRCDSFDGTSLSELLKQDIFKPIDVQAYLDNTADKRVDSATKAQVALGLSRCLMHFFDKGLELASHSWIADNVHFRETSTNTARGKKRLLYVSLRPNLNENAATEMVKMFKNGSPVVLSFAKLLLEVLYGKALKIQVNPNENYNLSSWLELGNIVQDLRRDPDGGPFTSKYLEVVENCLSLWATLSNGDGRTDPAGKIRFMRKVIYEKIVHKLELIAGSESTSRTGSDVVVSPERRKRKTQDSIPNESPVKKLAYLPRAPSAPVSLGYVNGQNSSVSPGGSVAAAKQGDDKQITDDDDAGIHGRPSLYDEQVGTSEHEQKAAEEHLNALINSMGEYIKPRANGAPNEKPIKVAIIDSGMDADDNWIRAAKTRIRDKRNWTGGQVDNCADECGHGTHITRLILKIAPAAEIYIAKVSKRRKLDPEVPGQVAQAIEWAAGVWKVDIISLSMAMDGENLTIRKALDKVLNPPHDWPKKVVVMAAASNWGGNRRIGFPASHKGVICVHSTDGYGNPSKTNPTAQKGKDFAVLGMSIKSSVKGKNKKRTEKYISGTSYATAIGVGIAANVLEFAKGDPTLWDEGKGRLCSSWGMSCVFSIMSGERGGYRNVMPWRLFDRRSEEDVYRDIKDALEPDV</sequence>
<keyword evidence="3" id="KW-0720">Serine protease</keyword>
<keyword evidence="1" id="KW-0645">Protease</keyword>
<dbReference type="AlphaFoldDB" id="A0A9P9KEW0"/>
<dbReference type="GO" id="GO:0006508">
    <property type="term" value="P:proteolysis"/>
    <property type="evidence" value="ECO:0007669"/>
    <property type="project" value="UniProtKB-KW"/>
</dbReference>